<gene>
    <name evidence="1" type="ORF">HaLaN_30944</name>
</gene>
<dbReference type="AlphaFoldDB" id="A0A6A0AJ11"/>
<accession>A0A6A0AJ11</accession>
<proteinExistence type="predicted"/>
<reference evidence="1 2" key="1">
    <citation type="submission" date="2020-02" db="EMBL/GenBank/DDBJ databases">
        <title>Draft genome sequence of Haematococcus lacustris strain NIES-144.</title>
        <authorList>
            <person name="Morimoto D."/>
            <person name="Nakagawa S."/>
            <person name="Yoshida T."/>
            <person name="Sawayama S."/>
        </authorList>
    </citation>
    <scope>NUCLEOTIDE SEQUENCE [LARGE SCALE GENOMIC DNA]</scope>
    <source>
        <strain evidence="1 2">NIES-144</strain>
    </source>
</reference>
<comment type="caution">
    <text evidence="1">The sequence shown here is derived from an EMBL/GenBank/DDBJ whole genome shotgun (WGS) entry which is preliminary data.</text>
</comment>
<sequence length="143" mass="15389">MSGGACCRDGQLVCHSSLARRTGSKEDATYPIGSWWRCIQSSCGSVAAQAAGAAAPQVEASSRGPVWQILPLRVKRGGCACVCVRQIMVDLCAPLHVHAAIERVYTSRARLQGQAAILNPPSWLLVHIRPCMCVCMLVVTWLE</sequence>
<protein>
    <submittedName>
        <fullName evidence="1">Uncharacterized protein</fullName>
    </submittedName>
</protein>
<name>A0A6A0AJ11_HAELA</name>
<keyword evidence="2" id="KW-1185">Reference proteome</keyword>
<organism evidence="1 2">
    <name type="scientific">Haematococcus lacustris</name>
    <name type="common">Green alga</name>
    <name type="synonym">Haematococcus pluvialis</name>
    <dbReference type="NCBI Taxonomy" id="44745"/>
    <lineage>
        <taxon>Eukaryota</taxon>
        <taxon>Viridiplantae</taxon>
        <taxon>Chlorophyta</taxon>
        <taxon>core chlorophytes</taxon>
        <taxon>Chlorophyceae</taxon>
        <taxon>CS clade</taxon>
        <taxon>Chlamydomonadales</taxon>
        <taxon>Haematococcaceae</taxon>
        <taxon>Haematococcus</taxon>
    </lineage>
</organism>
<dbReference type="EMBL" id="BLLF01005980">
    <property type="protein sequence ID" value="GFH31827.1"/>
    <property type="molecule type" value="Genomic_DNA"/>
</dbReference>
<evidence type="ECO:0000313" key="2">
    <source>
        <dbReference type="Proteomes" id="UP000485058"/>
    </source>
</evidence>
<dbReference type="Proteomes" id="UP000485058">
    <property type="component" value="Unassembled WGS sequence"/>
</dbReference>
<evidence type="ECO:0000313" key="1">
    <source>
        <dbReference type="EMBL" id="GFH31827.1"/>
    </source>
</evidence>